<evidence type="ECO:0000313" key="1">
    <source>
        <dbReference type="EMBL" id="MST50627.1"/>
    </source>
</evidence>
<evidence type="ECO:0000313" key="2">
    <source>
        <dbReference type="Proteomes" id="UP000442535"/>
    </source>
</evidence>
<proteinExistence type="predicted"/>
<accession>A0A7K0K575</accession>
<gene>
    <name evidence="1" type="ORF">FYJ63_10400</name>
</gene>
<keyword evidence="2" id="KW-1185">Reference proteome</keyword>
<dbReference type="EMBL" id="VUMY01000025">
    <property type="protein sequence ID" value="MST50627.1"/>
    <property type="molecule type" value="Genomic_DNA"/>
</dbReference>
<comment type="caution">
    <text evidence="1">The sequence shown here is derived from an EMBL/GenBank/DDBJ whole genome shotgun (WGS) entry which is preliminary data.</text>
</comment>
<protein>
    <submittedName>
        <fullName evidence="1">Uncharacterized protein</fullName>
    </submittedName>
</protein>
<organism evidence="1 2">
    <name type="scientific">Mobiluncus porci</name>
    <dbReference type="NCBI Taxonomy" id="2652278"/>
    <lineage>
        <taxon>Bacteria</taxon>
        <taxon>Bacillati</taxon>
        <taxon>Actinomycetota</taxon>
        <taxon>Actinomycetes</taxon>
        <taxon>Actinomycetales</taxon>
        <taxon>Actinomycetaceae</taxon>
        <taxon>Mobiluncus</taxon>
    </lineage>
</organism>
<dbReference type="RefSeq" id="WP_154546487.1">
    <property type="nucleotide sequence ID" value="NZ_VUMY01000025.1"/>
</dbReference>
<reference evidence="1 2" key="1">
    <citation type="submission" date="2019-08" db="EMBL/GenBank/DDBJ databases">
        <title>In-depth cultivation of the pig gut microbiome towards novel bacterial diversity and tailored functional studies.</title>
        <authorList>
            <person name="Wylensek D."/>
            <person name="Hitch T.C.A."/>
            <person name="Clavel T."/>
        </authorList>
    </citation>
    <scope>NUCLEOTIDE SEQUENCE [LARGE SCALE GENOMIC DNA]</scope>
    <source>
        <strain evidence="1 2">RF-GAM-744-WT-7</strain>
    </source>
</reference>
<sequence length="313" mass="33952">MTAFDTSDFLTGSDSRPTFPPVMVPILPWQNAKLLSEALGDTVYASSAFATAVKLLFKLGVPKSRGAIGVEVPSSRPESLGKRGQGPWISRTEPTLGAALRGVVRAREILSAPKDYERLLELLREEGWFGLEIQTSEENLPRDLQIAAQRGKDAGLHVTLNLLPGALHTQNSRVIRAFDTVALHLIPSRQLSAERLKYLESRQVVGLVVDAATSERTNLEAAWESLVLLRAQLDVDARVSVGVAGSFTTGALATQLRADQDIREKIWARGAKQKIFEALDLSLALRHGKESVAAAFAADQIARASRLTSRGIA</sequence>
<name>A0A7K0K575_9ACTO</name>
<dbReference type="Proteomes" id="UP000442535">
    <property type="component" value="Unassembled WGS sequence"/>
</dbReference>
<dbReference type="AlphaFoldDB" id="A0A7K0K575"/>